<dbReference type="PANTHER" id="PTHR37694">
    <property type="entry name" value="SLR8022 PROTEIN"/>
    <property type="match status" value="1"/>
</dbReference>
<dbReference type="SUPFAM" id="SSF51182">
    <property type="entry name" value="RmlC-like cupins"/>
    <property type="match status" value="1"/>
</dbReference>
<dbReference type="AlphaFoldDB" id="A0A9X1MJH8"/>
<dbReference type="CDD" id="cd02230">
    <property type="entry name" value="cupin_HP0902-like"/>
    <property type="match status" value="1"/>
</dbReference>
<evidence type="ECO:0000313" key="1">
    <source>
        <dbReference type="EMBL" id="MCC9627676.1"/>
    </source>
</evidence>
<dbReference type="Gene3D" id="2.60.120.10">
    <property type="entry name" value="Jelly Rolls"/>
    <property type="match status" value="1"/>
</dbReference>
<dbReference type="RefSeq" id="WP_230216259.1">
    <property type="nucleotide sequence ID" value="NZ_JAJKFT010000004.1"/>
</dbReference>
<name>A0A9X1MJH8_9BACT</name>
<organism evidence="1 2">
    <name type="scientific">Blastopirellula sediminis</name>
    <dbReference type="NCBI Taxonomy" id="2894196"/>
    <lineage>
        <taxon>Bacteria</taxon>
        <taxon>Pseudomonadati</taxon>
        <taxon>Planctomycetota</taxon>
        <taxon>Planctomycetia</taxon>
        <taxon>Pirellulales</taxon>
        <taxon>Pirellulaceae</taxon>
        <taxon>Blastopirellula</taxon>
    </lineage>
</organism>
<dbReference type="InterPro" id="IPR014710">
    <property type="entry name" value="RmlC-like_jellyroll"/>
</dbReference>
<evidence type="ECO:0000313" key="2">
    <source>
        <dbReference type="Proteomes" id="UP001139103"/>
    </source>
</evidence>
<keyword evidence="2" id="KW-1185">Reference proteome</keyword>
<sequence length="106" mass="11313">MTTEDFQIRQLADELQPPESGKQSIVLADDAITKVVLFAFAAGDGLAEHVAPLPAIIQIIKGEASLTVNEETVVGKSGTWIQMAAKTPHSVKAQTPVVMSLTLMKK</sequence>
<reference evidence="1" key="1">
    <citation type="submission" date="2021-11" db="EMBL/GenBank/DDBJ databases">
        <title>Genome sequence.</title>
        <authorList>
            <person name="Sun Q."/>
        </authorList>
    </citation>
    <scope>NUCLEOTIDE SEQUENCE</scope>
    <source>
        <strain evidence="1">JC732</strain>
    </source>
</reference>
<gene>
    <name evidence="1" type="ORF">LOC68_04665</name>
</gene>
<accession>A0A9X1MJH8</accession>
<comment type="caution">
    <text evidence="1">The sequence shown here is derived from an EMBL/GenBank/DDBJ whole genome shotgun (WGS) entry which is preliminary data.</text>
</comment>
<dbReference type="PANTHER" id="PTHR37694:SF1">
    <property type="entry name" value="SLR8022 PROTEIN"/>
    <property type="match status" value="1"/>
</dbReference>
<dbReference type="InterPro" id="IPR011051">
    <property type="entry name" value="RmlC_Cupin_sf"/>
</dbReference>
<dbReference type="Proteomes" id="UP001139103">
    <property type="component" value="Unassembled WGS sequence"/>
</dbReference>
<dbReference type="EMBL" id="JAJKFT010000004">
    <property type="protein sequence ID" value="MCC9627676.1"/>
    <property type="molecule type" value="Genomic_DNA"/>
</dbReference>
<proteinExistence type="predicted"/>
<protein>
    <submittedName>
        <fullName evidence="1">Cupin domain-containing protein</fullName>
    </submittedName>
</protein>